<protein>
    <recommendedName>
        <fullName evidence="3">STAS/SEC14 domain-containing protein</fullName>
    </recommendedName>
</protein>
<dbReference type="EMBL" id="QASA01000001">
    <property type="protein sequence ID" value="RDC63600.1"/>
    <property type="molecule type" value="Genomic_DNA"/>
</dbReference>
<organism evidence="1 2">
    <name type="scientific">Adhaeribacter pallidiroseus</name>
    <dbReference type="NCBI Taxonomy" id="2072847"/>
    <lineage>
        <taxon>Bacteria</taxon>
        <taxon>Pseudomonadati</taxon>
        <taxon>Bacteroidota</taxon>
        <taxon>Cytophagia</taxon>
        <taxon>Cytophagales</taxon>
        <taxon>Hymenobacteraceae</taxon>
        <taxon>Adhaeribacter</taxon>
    </lineage>
</organism>
<name>A0A369QH41_9BACT</name>
<dbReference type="OrthoDB" id="9839013at2"/>
<dbReference type="AlphaFoldDB" id="A0A369QH41"/>
<accession>A0A369QH41</accession>
<evidence type="ECO:0008006" key="3">
    <source>
        <dbReference type="Google" id="ProtNLM"/>
    </source>
</evidence>
<dbReference type="RefSeq" id="WP_158546141.1">
    <property type="nucleotide sequence ID" value="NZ_QASA01000001.1"/>
</dbReference>
<evidence type="ECO:0000313" key="1">
    <source>
        <dbReference type="EMBL" id="RDC63600.1"/>
    </source>
</evidence>
<sequence>MLIFTHNNMELEYHPALKLAEIRWVGILHLQDLALLWLKTVAEIDKYEIELILLDASNVAVENSPQIDGEMIKKYFSENFPIPAVKKIARVSAGAPTYDAQMAGIYQKFLEQNNSTSVFANFHHHYEAMDWLTDHA</sequence>
<reference evidence="1 2" key="1">
    <citation type="submission" date="2018-04" db="EMBL/GenBank/DDBJ databases">
        <title>Adhaeribacter sp. HMF7616 genome sequencing and assembly.</title>
        <authorList>
            <person name="Kang H."/>
            <person name="Kang J."/>
            <person name="Cha I."/>
            <person name="Kim H."/>
            <person name="Joh K."/>
        </authorList>
    </citation>
    <scope>NUCLEOTIDE SEQUENCE [LARGE SCALE GENOMIC DNA]</scope>
    <source>
        <strain evidence="1 2">HMF7616</strain>
    </source>
</reference>
<dbReference type="Proteomes" id="UP000253919">
    <property type="component" value="Unassembled WGS sequence"/>
</dbReference>
<proteinExistence type="predicted"/>
<comment type="caution">
    <text evidence="1">The sequence shown here is derived from an EMBL/GenBank/DDBJ whole genome shotgun (WGS) entry which is preliminary data.</text>
</comment>
<gene>
    <name evidence="1" type="ORF">AHMF7616_02205</name>
</gene>
<keyword evidence="2" id="KW-1185">Reference proteome</keyword>
<evidence type="ECO:0000313" key="2">
    <source>
        <dbReference type="Proteomes" id="UP000253919"/>
    </source>
</evidence>